<evidence type="ECO:0000313" key="2">
    <source>
        <dbReference type="EMBL" id="MFC0351850.1"/>
    </source>
</evidence>
<keyword evidence="3" id="KW-1185">Reference proteome</keyword>
<dbReference type="RefSeq" id="WP_390214567.1">
    <property type="nucleotide sequence ID" value="NZ_JBHLXJ010000033.1"/>
</dbReference>
<dbReference type="Proteomes" id="UP001589844">
    <property type="component" value="Unassembled WGS sequence"/>
</dbReference>
<organism evidence="2 3">
    <name type="scientific">Undibacterium danionis</name>
    <dbReference type="NCBI Taxonomy" id="1812100"/>
    <lineage>
        <taxon>Bacteria</taxon>
        <taxon>Pseudomonadati</taxon>
        <taxon>Pseudomonadota</taxon>
        <taxon>Betaproteobacteria</taxon>
        <taxon>Burkholderiales</taxon>
        <taxon>Oxalobacteraceae</taxon>
        <taxon>Undibacterium</taxon>
    </lineage>
</organism>
<proteinExistence type="predicted"/>
<accession>A0ABV6IJ33</accession>
<name>A0ABV6IJ33_9BURK</name>
<feature type="compositionally biased region" description="Basic and acidic residues" evidence="1">
    <location>
        <begin position="73"/>
        <end position="83"/>
    </location>
</feature>
<reference evidence="2 3" key="1">
    <citation type="submission" date="2024-09" db="EMBL/GenBank/DDBJ databases">
        <authorList>
            <person name="Sun Q."/>
            <person name="Mori K."/>
        </authorList>
    </citation>
    <scope>NUCLEOTIDE SEQUENCE [LARGE SCALE GENOMIC DNA]</scope>
    <source>
        <strain evidence="2 3">CCM 8677</strain>
    </source>
</reference>
<sequence>MSTPTVSQEELEQARQALHIVEPLDQVSPLVLKTLTVVAHCWRGKVPASLWASSKPVAQRKQPRTITQPLQNDFKRRAAGDFE</sequence>
<gene>
    <name evidence="2" type="ORF">ACFFJH_18680</name>
</gene>
<protein>
    <submittedName>
        <fullName evidence="2">Uncharacterized protein</fullName>
    </submittedName>
</protein>
<evidence type="ECO:0000313" key="3">
    <source>
        <dbReference type="Proteomes" id="UP001589844"/>
    </source>
</evidence>
<dbReference type="EMBL" id="JBHLXJ010000033">
    <property type="protein sequence ID" value="MFC0351850.1"/>
    <property type="molecule type" value="Genomic_DNA"/>
</dbReference>
<comment type="caution">
    <text evidence="2">The sequence shown here is derived from an EMBL/GenBank/DDBJ whole genome shotgun (WGS) entry which is preliminary data.</text>
</comment>
<feature type="region of interest" description="Disordered" evidence="1">
    <location>
        <begin position="57"/>
        <end position="83"/>
    </location>
</feature>
<evidence type="ECO:0000256" key="1">
    <source>
        <dbReference type="SAM" id="MobiDB-lite"/>
    </source>
</evidence>